<dbReference type="OrthoDB" id="10499844at2759"/>
<sequence>MTDQDASDTKDRCAVVRENVNSLKQSARTFTMQALEKEFDALQALQKELGDGSYFAKASDIFPKDSAVHKTFKDIQGKADTFQRVATLNLYDGPRNQFIKHLTDAETESLPDAGSIATEASQASVPSVSGTDPKACLLQDVPGNKGHQGSDSKNCSAWWGLVYSWMIGKIDNLDAFLKDIKNEDDTDEKQLLKDRLNKAFVFLANGTMGGTSGMRSNDRNILFVPDPHDAYYDSGCNWVIYPIMTSEQMLEWKGESYWVSIFCGEKLVGEDKGDIWKDGSSKKTAQQAEAQITNRMPSNSERISVCSTTDLKVVGEGLAEMSLALADLHTRKSSTTAFKARIIDLASTIQQYLVENKKDPLEKITEEFIAFIDGKIALEKITEEDTAIIDLQQYRNKLASRQITIGGRKHTFDLIKTGINDLVLHLETNGIDVPVAPRKNHFGNKGKHVCKAYIRQSNPPDPIVVAAKGTNNLNRQWGVRLLSGSGFSGDDDSSSAGNSCTSMTPDKDFVGASVVASERLDHPYNDEDDSLSNDEDDF</sequence>
<name>A0A1E7F9K9_9STRA</name>
<evidence type="ECO:0000313" key="2">
    <source>
        <dbReference type="EMBL" id="OEU14523.1"/>
    </source>
</evidence>
<organism evidence="2 3">
    <name type="scientific">Fragilariopsis cylindrus CCMP1102</name>
    <dbReference type="NCBI Taxonomy" id="635003"/>
    <lineage>
        <taxon>Eukaryota</taxon>
        <taxon>Sar</taxon>
        <taxon>Stramenopiles</taxon>
        <taxon>Ochrophyta</taxon>
        <taxon>Bacillariophyta</taxon>
        <taxon>Bacillariophyceae</taxon>
        <taxon>Bacillariophycidae</taxon>
        <taxon>Bacillariales</taxon>
        <taxon>Bacillariaceae</taxon>
        <taxon>Fragilariopsis</taxon>
    </lineage>
</organism>
<gene>
    <name evidence="2" type="ORF">FRACYDRAFT_241069</name>
</gene>
<protein>
    <submittedName>
        <fullName evidence="2">Uncharacterized protein</fullName>
    </submittedName>
</protein>
<dbReference type="EMBL" id="KV784360">
    <property type="protein sequence ID" value="OEU14523.1"/>
    <property type="molecule type" value="Genomic_DNA"/>
</dbReference>
<evidence type="ECO:0000256" key="1">
    <source>
        <dbReference type="SAM" id="MobiDB-lite"/>
    </source>
</evidence>
<feature type="region of interest" description="Disordered" evidence="1">
    <location>
        <begin position="488"/>
        <end position="538"/>
    </location>
</feature>
<dbReference type="InParanoid" id="A0A1E7F9K9"/>
<feature type="compositionally biased region" description="Acidic residues" evidence="1">
    <location>
        <begin position="526"/>
        <end position="538"/>
    </location>
</feature>
<reference evidence="2 3" key="1">
    <citation type="submission" date="2016-09" db="EMBL/GenBank/DDBJ databases">
        <title>Extensive genetic diversity and differential bi-allelic expression allows diatom success in the polar Southern Ocean.</title>
        <authorList>
            <consortium name="DOE Joint Genome Institute"/>
            <person name="Mock T."/>
            <person name="Otillar R.P."/>
            <person name="Strauss J."/>
            <person name="Dupont C."/>
            <person name="Frickenhaus S."/>
            <person name="Maumus F."/>
            <person name="Mcmullan M."/>
            <person name="Sanges R."/>
            <person name="Schmutz J."/>
            <person name="Toseland A."/>
            <person name="Valas R."/>
            <person name="Veluchamy A."/>
            <person name="Ward B.J."/>
            <person name="Allen A."/>
            <person name="Barry K."/>
            <person name="Falciatore A."/>
            <person name="Ferrante M."/>
            <person name="Fortunato A.E."/>
            <person name="Gloeckner G."/>
            <person name="Gruber A."/>
            <person name="Hipkin R."/>
            <person name="Janech M."/>
            <person name="Kroth P."/>
            <person name="Leese F."/>
            <person name="Lindquist E."/>
            <person name="Lyon B.R."/>
            <person name="Martin J."/>
            <person name="Mayer C."/>
            <person name="Parker M."/>
            <person name="Quesneville H."/>
            <person name="Raymond J."/>
            <person name="Uhlig C."/>
            <person name="Valentin K.U."/>
            <person name="Worden A.Z."/>
            <person name="Armbrust E.V."/>
            <person name="Bowler C."/>
            <person name="Green B."/>
            <person name="Moulton V."/>
            <person name="Van Oosterhout C."/>
            <person name="Grigoriev I."/>
        </authorList>
    </citation>
    <scope>NUCLEOTIDE SEQUENCE [LARGE SCALE GENOMIC DNA]</scope>
    <source>
        <strain evidence="2 3">CCMP1102</strain>
    </source>
</reference>
<keyword evidence="3" id="KW-1185">Reference proteome</keyword>
<proteinExistence type="predicted"/>
<dbReference type="Proteomes" id="UP000095751">
    <property type="component" value="Unassembled WGS sequence"/>
</dbReference>
<dbReference type="KEGG" id="fcy:FRACYDRAFT_241069"/>
<accession>A0A1E7F9K9</accession>
<evidence type="ECO:0000313" key="3">
    <source>
        <dbReference type="Proteomes" id="UP000095751"/>
    </source>
</evidence>
<dbReference type="AlphaFoldDB" id="A0A1E7F9K9"/>